<dbReference type="EMBL" id="JBBNAF010000026">
    <property type="protein sequence ID" value="KAK9082405.1"/>
    <property type="molecule type" value="Genomic_DNA"/>
</dbReference>
<gene>
    <name evidence="2" type="ORF">Syun_031284</name>
</gene>
<comment type="caution">
    <text evidence="2">The sequence shown here is derived from an EMBL/GenBank/DDBJ whole genome shotgun (WGS) entry which is preliminary data.</text>
</comment>
<name>A0AAP0DWI2_9MAGN</name>
<feature type="region of interest" description="Disordered" evidence="1">
    <location>
        <begin position="141"/>
        <end position="160"/>
    </location>
</feature>
<evidence type="ECO:0000313" key="3">
    <source>
        <dbReference type="Proteomes" id="UP001420932"/>
    </source>
</evidence>
<protein>
    <submittedName>
        <fullName evidence="2">Uncharacterized protein</fullName>
    </submittedName>
</protein>
<evidence type="ECO:0000313" key="2">
    <source>
        <dbReference type="EMBL" id="KAK9082405.1"/>
    </source>
</evidence>
<sequence length="335" mass="35974">MENDAKEWGTGFRIQDRAYGHAFSPMAAIDVIDLVSSYLQVSGSTAACSVLEDFLGNLVNLMGCPEILFGCLDNRRPLRKIFLNFDVKCSSTLLINPNHPISFSSLTQQTRNGGAACSVPESRSPHSTLISAVALSRDARLRGARGPRPSPRTAPSTPVATLPPHATGLLSPHKAALEAAVWLLCLAPCCCFPLCPGAFCLLRARLLRLFSPSAFARPLLRLSPRLLLRPAATGHGSERRPPRLAQLAHAAPSLEVALTTLSPLASRPHASTPHASWPSRQSDSHSLCESLISIPQLLAYFVQASNDVDVEDVGDKDDEVGSLGRINVEILGLKQ</sequence>
<keyword evidence="3" id="KW-1185">Reference proteome</keyword>
<accession>A0AAP0DWI2</accession>
<proteinExistence type="predicted"/>
<dbReference type="Proteomes" id="UP001420932">
    <property type="component" value="Unassembled WGS sequence"/>
</dbReference>
<feature type="compositionally biased region" description="Low complexity" evidence="1">
    <location>
        <begin position="144"/>
        <end position="158"/>
    </location>
</feature>
<dbReference type="AlphaFoldDB" id="A0AAP0DWI2"/>
<evidence type="ECO:0000256" key="1">
    <source>
        <dbReference type="SAM" id="MobiDB-lite"/>
    </source>
</evidence>
<organism evidence="2 3">
    <name type="scientific">Stephania yunnanensis</name>
    <dbReference type="NCBI Taxonomy" id="152371"/>
    <lineage>
        <taxon>Eukaryota</taxon>
        <taxon>Viridiplantae</taxon>
        <taxon>Streptophyta</taxon>
        <taxon>Embryophyta</taxon>
        <taxon>Tracheophyta</taxon>
        <taxon>Spermatophyta</taxon>
        <taxon>Magnoliopsida</taxon>
        <taxon>Ranunculales</taxon>
        <taxon>Menispermaceae</taxon>
        <taxon>Menispermoideae</taxon>
        <taxon>Cissampelideae</taxon>
        <taxon>Stephania</taxon>
    </lineage>
</organism>
<reference evidence="2 3" key="1">
    <citation type="submission" date="2024-01" db="EMBL/GenBank/DDBJ databases">
        <title>Genome assemblies of Stephania.</title>
        <authorList>
            <person name="Yang L."/>
        </authorList>
    </citation>
    <scope>NUCLEOTIDE SEQUENCE [LARGE SCALE GENOMIC DNA]</scope>
    <source>
        <strain evidence="2">YNDBR</strain>
        <tissue evidence="2">Leaf</tissue>
    </source>
</reference>